<feature type="transmembrane region" description="Helical" evidence="5">
    <location>
        <begin position="382"/>
        <end position="410"/>
    </location>
</feature>
<dbReference type="Pfam" id="PF01740">
    <property type="entry name" value="STAS"/>
    <property type="match status" value="1"/>
</dbReference>
<feature type="transmembrane region" description="Helical" evidence="5">
    <location>
        <begin position="172"/>
        <end position="190"/>
    </location>
</feature>
<name>A0A428MP82_9BACT</name>
<dbReference type="CDD" id="cd07042">
    <property type="entry name" value="STAS_SulP_like_sulfate_transporter"/>
    <property type="match status" value="1"/>
</dbReference>
<dbReference type="RefSeq" id="WP_260472997.1">
    <property type="nucleotide sequence ID" value="NZ_RSDW01000001.1"/>
</dbReference>
<comment type="caution">
    <text evidence="7">The sequence shown here is derived from an EMBL/GenBank/DDBJ whole genome shotgun (WGS) entry which is preliminary data.</text>
</comment>
<feature type="transmembrane region" description="Helical" evidence="5">
    <location>
        <begin position="40"/>
        <end position="59"/>
    </location>
</feature>
<evidence type="ECO:0000313" key="8">
    <source>
        <dbReference type="Proteomes" id="UP000269669"/>
    </source>
</evidence>
<dbReference type="SUPFAM" id="SSF52091">
    <property type="entry name" value="SpoIIaa-like"/>
    <property type="match status" value="1"/>
</dbReference>
<dbReference type="InterPro" id="IPR002645">
    <property type="entry name" value="STAS_dom"/>
</dbReference>
<protein>
    <submittedName>
        <fullName evidence="7">MFS superfamily sulfate permease-like transporter</fullName>
    </submittedName>
</protein>
<feature type="transmembrane region" description="Helical" evidence="5">
    <location>
        <begin position="15"/>
        <end position="34"/>
    </location>
</feature>
<proteinExistence type="predicted"/>
<evidence type="ECO:0000256" key="1">
    <source>
        <dbReference type="ARBA" id="ARBA00004141"/>
    </source>
</evidence>
<dbReference type="GO" id="GO:0016020">
    <property type="term" value="C:membrane"/>
    <property type="evidence" value="ECO:0007669"/>
    <property type="project" value="UniProtKB-SubCell"/>
</dbReference>
<dbReference type="PANTHER" id="PTHR11814">
    <property type="entry name" value="SULFATE TRANSPORTER"/>
    <property type="match status" value="1"/>
</dbReference>
<evidence type="ECO:0000256" key="5">
    <source>
        <dbReference type="SAM" id="Phobius"/>
    </source>
</evidence>
<feature type="transmembrane region" description="Helical" evidence="5">
    <location>
        <begin position="252"/>
        <end position="269"/>
    </location>
</feature>
<feature type="transmembrane region" description="Helical" evidence="5">
    <location>
        <begin position="220"/>
        <end position="240"/>
    </location>
</feature>
<dbReference type="Proteomes" id="UP000269669">
    <property type="component" value="Unassembled WGS sequence"/>
</dbReference>
<dbReference type="GO" id="GO:0055085">
    <property type="term" value="P:transmembrane transport"/>
    <property type="evidence" value="ECO:0007669"/>
    <property type="project" value="InterPro"/>
</dbReference>
<keyword evidence="4 5" id="KW-0472">Membrane</keyword>
<keyword evidence="3 5" id="KW-1133">Transmembrane helix</keyword>
<dbReference type="AlphaFoldDB" id="A0A428MP82"/>
<feature type="transmembrane region" description="Helical" evidence="5">
    <location>
        <begin position="348"/>
        <end position="370"/>
    </location>
</feature>
<feature type="transmembrane region" description="Helical" evidence="5">
    <location>
        <begin position="127"/>
        <end position="152"/>
    </location>
</feature>
<sequence length="580" mass="60857">MNLFRGLRPLQRADAARGVLAGIVLAAMDIPQVLGYAKIAGMPLVTGLYSLLLPLVAFAAFGSSRYLVVAADSATAAIFASGMSGMKPLAEVGHVALAGVVALLTAGILLMARLLRLGFIADFLSRTVLVGFLAGVGLQVAISVLSEMLGVPVNSRRTVVQLWEVLHGLPRAHLPTLAVSATVLGSVLLLRRVAPKLPGALVAVIAAIAASSTLDFAGHGIATIGPVAGGLPHLSLSGLLILRGMSWEEVELLLTVSISCAVIILTQSAATSRIYAAKHYEQVSENIDLLGLSAANAASALSGGFVVNGSPTQTAMMELAGGQSQLAQVTTAFAVGIVLLFLTGPLQYLPTCVLGVVVFLVALHLIDLKGLREIRGESPQEYALAVMTAAVVLLVGVEQGIVLAMVLSLLRVVRHSYHPHSGVLVADGTGAWKLVPVAPNVATEPGLVLYRFGAALFYANAGRFLEEVSCVVQPMPSAVRWVVVDAEAMTHVDYTASRVVMQLKSDLTHAGIELAFARVPWDLRSDFDRHHLTETIGPARIFNRLHDAISAFEGMASESGENVGETKLDSAIHQVDLFEG</sequence>
<evidence type="ECO:0000256" key="3">
    <source>
        <dbReference type="ARBA" id="ARBA00022989"/>
    </source>
</evidence>
<dbReference type="Gene3D" id="3.30.750.24">
    <property type="entry name" value="STAS domain"/>
    <property type="match status" value="1"/>
</dbReference>
<dbReference type="Pfam" id="PF00916">
    <property type="entry name" value="Sulfate_transp"/>
    <property type="match status" value="1"/>
</dbReference>
<dbReference type="EMBL" id="RSDW01000001">
    <property type="protein sequence ID" value="RSL18682.1"/>
    <property type="molecule type" value="Genomic_DNA"/>
</dbReference>
<dbReference type="InterPro" id="IPR011547">
    <property type="entry name" value="SLC26A/SulP_dom"/>
</dbReference>
<dbReference type="PROSITE" id="PS50801">
    <property type="entry name" value="STAS"/>
    <property type="match status" value="1"/>
</dbReference>
<evidence type="ECO:0000256" key="4">
    <source>
        <dbReference type="ARBA" id="ARBA00023136"/>
    </source>
</evidence>
<accession>A0A428MP82</accession>
<organism evidence="7 8">
    <name type="scientific">Edaphobacter aggregans</name>
    <dbReference type="NCBI Taxonomy" id="570835"/>
    <lineage>
        <taxon>Bacteria</taxon>
        <taxon>Pseudomonadati</taxon>
        <taxon>Acidobacteriota</taxon>
        <taxon>Terriglobia</taxon>
        <taxon>Terriglobales</taxon>
        <taxon>Acidobacteriaceae</taxon>
        <taxon>Edaphobacter</taxon>
    </lineage>
</organism>
<feature type="transmembrane region" description="Helical" evidence="5">
    <location>
        <begin position="197"/>
        <end position="214"/>
    </location>
</feature>
<feature type="domain" description="STAS" evidence="6">
    <location>
        <begin position="437"/>
        <end position="552"/>
    </location>
</feature>
<keyword evidence="8" id="KW-1185">Reference proteome</keyword>
<reference evidence="7 8" key="1">
    <citation type="submission" date="2018-12" db="EMBL/GenBank/DDBJ databases">
        <title>Sequencing of bacterial isolates from soil warming experiment in Harvard Forest, Massachusetts, USA.</title>
        <authorList>
            <person name="Deangelis K."/>
        </authorList>
    </citation>
    <scope>NUCLEOTIDE SEQUENCE [LARGE SCALE GENOMIC DNA]</scope>
    <source>
        <strain evidence="7 8">EB153</strain>
    </source>
</reference>
<comment type="subcellular location">
    <subcellularLocation>
        <location evidence="1">Membrane</location>
        <topology evidence="1">Multi-pass membrane protein</topology>
    </subcellularLocation>
</comment>
<dbReference type="InterPro" id="IPR001902">
    <property type="entry name" value="SLC26A/SulP_fam"/>
</dbReference>
<feature type="transmembrane region" description="Helical" evidence="5">
    <location>
        <begin position="319"/>
        <end position="342"/>
    </location>
</feature>
<feature type="transmembrane region" description="Helical" evidence="5">
    <location>
        <begin position="92"/>
        <end position="115"/>
    </location>
</feature>
<evidence type="ECO:0000313" key="7">
    <source>
        <dbReference type="EMBL" id="RSL18682.1"/>
    </source>
</evidence>
<feature type="transmembrane region" description="Helical" evidence="5">
    <location>
        <begin position="66"/>
        <end position="86"/>
    </location>
</feature>
<gene>
    <name evidence="7" type="ORF">EDE15_4281</name>
</gene>
<keyword evidence="2 5" id="KW-0812">Transmembrane</keyword>
<dbReference type="InterPro" id="IPR036513">
    <property type="entry name" value="STAS_dom_sf"/>
</dbReference>
<evidence type="ECO:0000259" key="6">
    <source>
        <dbReference type="PROSITE" id="PS50801"/>
    </source>
</evidence>
<evidence type="ECO:0000256" key="2">
    <source>
        <dbReference type="ARBA" id="ARBA00022692"/>
    </source>
</evidence>